<evidence type="ECO:0000256" key="4">
    <source>
        <dbReference type="ARBA" id="ARBA00022989"/>
    </source>
</evidence>
<feature type="domain" description="Cardiolipin synthase N-terminal" evidence="7">
    <location>
        <begin position="16"/>
        <end position="56"/>
    </location>
</feature>
<keyword evidence="4 6" id="KW-1133">Transmembrane helix</keyword>
<protein>
    <submittedName>
        <fullName evidence="8">PLDc N-terminal domain-containing protein</fullName>
    </submittedName>
</protein>
<dbReference type="GO" id="GO:0005886">
    <property type="term" value="C:plasma membrane"/>
    <property type="evidence" value="ECO:0007669"/>
    <property type="project" value="UniProtKB-SubCell"/>
</dbReference>
<dbReference type="Proteomes" id="UP001249020">
    <property type="component" value="Unassembled WGS sequence"/>
</dbReference>
<evidence type="ECO:0000259" key="7">
    <source>
        <dbReference type="Pfam" id="PF13396"/>
    </source>
</evidence>
<dbReference type="AlphaFoldDB" id="A0AAW8R2Z7"/>
<keyword evidence="2" id="KW-1003">Cell membrane</keyword>
<accession>A0AAW8R2Z7</accession>
<comment type="subcellular location">
    <subcellularLocation>
        <location evidence="1">Cell membrane</location>
        <topology evidence="1">Multi-pass membrane protein</topology>
    </subcellularLocation>
</comment>
<dbReference type="Pfam" id="PF13396">
    <property type="entry name" value="PLDc_N"/>
    <property type="match status" value="1"/>
</dbReference>
<sequence>MELIFGFFGFILFVIFWAIPVIAICVSSRTSGGEKVAWILAMIFVSWFAFIFYLLLAPLKDNRSRA</sequence>
<proteinExistence type="predicted"/>
<evidence type="ECO:0000256" key="6">
    <source>
        <dbReference type="SAM" id="Phobius"/>
    </source>
</evidence>
<dbReference type="EMBL" id="JAVRIE010000002">
    <property type="protein sequence ID" value="MDT0582561.1"/>
    <property type="molecule type" value="Genomic_DNA"/>
</dbReference>
<feature type="transmembrane region" description="Helical" evidence="6">
    <location>
        <begin position="7"/>
        <end position="30"/>
    </location>
</feature>
<evidence type="ECO:0000256" key="1">
    <source>
        <dbReference type="ARBA" id="ARBA00004651"/>
    </source>
</evidence>
<keyword evidence="9" id="KW-1185">Reference proteome</keyword>
<evidence type="ECO:0000313" key="8">
    <source>
        <dbReference type="EMBL" id="MDT0582561.1"/>
    </source>
</evidence>
<evidence type="ECO:0000256" key="2">
    <source>
        <dbReference type="ARBA" id="ARBA00022475"/>
    </source>
</evidence>
<name>A0AAW8R2Z7_9ALTE</name>
<keyword evidence="5 6" id="KW-0472">Membrane</keyword>
<dbReference type="RefSeq" id="WP_311361315.1">
    <property type="nucleotide sequence ID" value="NZ_JAVRIE010000002.1"/>
</dbReference>
<evidence type="ECO:0000313" key="9">
    <source>
        <dbReference type="Proteomes" id="UP001249020"/>
    </source>
</evidence>
<organism evidence="8 9">
    <name type="scientific">Brumicola blandensis</name>
    <dbReference type="NCBI Taxonomy" id="3075611"/>
    <lineage>
        <taxon>Bacteria</taxon>
        <taxon>Pseudomonadati</taxon>
        <taxon>Pseudomonadota</taxon>
        <taxon>Gammaproteobacteria</taxon>
        <taxon>Alteromonadales</taxon>
        <taxon>Alteromonadaceae</taxon>
        <taxon>Brumicola</taxon>
    </lineage>
</organism>
<evidence type="ECO:0000256" key="5">
    <source>
        <dbReference type="ARBA" id="ARBA00023136"/>
    </source>
</evidence>
<evidence type="ECO:0000256" key="3">
    <source>
        <dbReference type="ARBA" id="ARBA00022692"/>
    </source>
</evidence>
<feature type="transmembrane region" description="Helical" evidence="6">
    <location>
        <begin position="36"/>
        <end position="56"/>
    </location>
</feature>
<reference evidence="8 9" key="1">
    <citation type="submission" date="2023-09" db="EMBL/GenBank/DDBJ databases">
        <authorList>
            <person name="Rey-Velasco X."/>
        </authorList>
    </citation>
    <scope>NUCLEOTIDE SEQUENCE [LARGE SCALE GENOMIC DNA]</scope>
    <source>
        <strain evidence="8 9">W409</strain>
    </source>
</reference>
<comment type="caution">
    <text evidence="8">The sequence shown here is derived from an EMBL/GenBank/DDBJ whole genome shotgun (WGS) entry which is preliminary data.</text>
</comment>
<dbReference type="InterPro" id="IPR027379">
    <property type="entry name" value="CLS_N"/>
</dbReference>
<keyword evidence="3 6" id="KW-0812">Transmembrane</keyword>
<gene>
    <name evidence="8" type="ORF">RM544_08415</name>
</gene>